<protein>
    <recommendedName>
        <fullName evidence="2">EF-hand domain-containing protein</fullName>
    </recommendedName>
</protein>
<feature type="domain" description="EF-hand" evidence="2">
    <location>
        <begin position="57"/>
        <end position="92"/>
    </location>
</feature>
<dbReference type="InterPro" id="IPR011992">
    <property type="entry name" value="EF-hand-dom_pair"/>
</dbReference>
<gene>
    <name evidence="3" type="ORF">AK812_SmicGene1450</name>
</gene>
<feature type="region of interest" description="Disordered" evidence="1">
    <location>
        <begin position="245"/>
        <end position="264"/>
    </location>
</feature>
<dbReference type="InterPro" id="IPR002048">
    <property type="entry name" value="EF_hand_dom"/>
</dbReference>
<dbReference type="EMBL" id="LSRX01000015">
    <property type="protein sequence ID" value="OLQ14487.1"/>
    <property type="molecule type" value="Genomic_DNA"/>
</dbReference>
<proteinExistence type="predicted"/>
<evidence type="ECO:0000313" key="4">
    <source>
        <dbReference type="Proteomes" id="UP000186817"/>
    </source>
</evidence>
<organism evidence="3 4">
    <name type="scientific">Symbiodinium microadriaticum</name>
    <name type="common">Dinoflagellate</name>
    <name type="synonym">Zooxanthella microadriatica</name>
    <dbReference type="NCBI Taxonomy" id="2951"/>
    <lineage>
        <taxon>Eukaryota</taxon>
        <taxon>Sar</taxon>
        <taxon>Alveolata</taxon>
        <taxon>Dinophyceae</taxon>
        <taxon>Suessiales</taxon>
        <taxon>Symbiodiniaceae</taxon>
        <taxon>Symbiodinium</taxon>
    </lineage>
</organism>
<evidence type="ECO:0000313" key="3">
    <source>
        <dbReference type="EMBL" id="OLQ14487.1"/>
    </source>
</evidence>
<dbReference type="Gene3D" id="1.10.238.10">
    <property type="entry name" value="EF-hand"/>
    <property type="match status" value="1"/>
</dbReference>
<reference evidence="3 4" key="1">
    <citation type="submission" date="2016-02" db="EMBL/GenBank/DDBJ databases">
        <title>Genome analysis of coral dinoflagellate symbionts highlights evolutionary adaptations to a symbiotic lifestyle.</title>
        <authorList>
            <person name="Aranda M."/>
            <person name="Li Y."/>
            <person name="Liew Y.J."/>
            <person name="Baumgarten S."/>
            <person name="Simakov O."/>
            <person name="Wilson M."/>
            <person name="Piel J."/>
            <person name="Ashoor H."/>
            <person name="Bougouffa S."/>
            <person name="Bajic V.B."/>
            <person name="Ryu T."/>
            <person name="Ravasi T."/>
            <person name="Bayer T."/>
            <person name="Micklem G."/>
            <person name="Kim H."/>
            <person name="Bhak J."/>
            <person name="Lajeunesse T.C."/>
            <person name="Voolstra C.R."/>
        </authorList>
    </citation>
    <scope>NUCLEOTIDE SEQUENCE [LARGE SCALE GENOMIC DNA]</scope>
    <source>
        <strain evidence="3 4">CCMP2467</strain>
    </source>
</reference>
<evidence type="ECO:0000256" key="1">
    <source>
        <dbReference type="SAM" id="MobiDB-lite"/>
    </source>
</evidence>
<feature type="compositionally biased region" description="Low complexity" evidence="1">
    <location>
        <begin position="245"/>
        <end position="255"/>
    </location>
</feature>
<dbReference type="PROSITE" id="PS50222">
    <property type="entry name" value="EF_HAND_2"/>
    <property type="match status" value="1"/>
</dbReference>
<keyword evidence="4" id="KW-1185">Reference proteome</keyword>
<name>A0A1Q9F4A2_SYMMI</name>
<dbReference type="OrthoDB" id="10428089at2759"/>
<comment type="caution">
    <text evidence="3">The sequence shown here is derived from an EMBL/GenBank/DDBJ whole genome shotgun (WGS) entry which is preliminary data.</text>
</comment>
<dbReference type="SUPFAM" id="SSF47473">
    <property type="entry name" value="EF-hand"/>
    <property type="match status" value="1"/>
</dbReference>
<dbReference type="Proteomes" id="UP000186817">
    <property type="component" value="Unassembled WGS sequence"/>
</dbReference>
<sequence>MLTNKSLYFVPIDEVKKCLEEFKQIDTSGDMLISESEFEASTRQNLNWPEDQDLPANLARKIKKYFQDMDKDRNEVIDFEEYFDWSMKHRWSEEFLALDDKDMENRFLNWGGWILAHVERGMISTNYTADMIQPEEETPAKPKEVITPPRLGHSIVIDKTGMLDTEIATPTRVGSANMELQPFWLVLGTFGVQIAAGAETNRHKMAAGLSHRQVSTDTDVDVLANKPSTGLPQFRFRRLSSASTTDSVDVSSPSSYGEDVDADLQPSEFQTLPKKVALSKPKALELQSELLVEFMSPGFLKSMNTLARQYNGNTEDLGFRAAFTKLVRSRQMKVIPRYGYDASPEGVESMLRTFNDFNTDPDIYVNSVAIREALSVMKTGSKDSSPKPVVIKPHTPHRVCELLRALLLEFSMASFQHAVEDLKRKADLGRGRAAVQSGEALPTQDPAGYYSLAGRGPLALQVYRLVLPWFGFEGTEDGVKEMIVHCAAYLGDAEVARLVDAVNLKLGMTKDACIRFRTLLANLESEA</sequence>
<dbReference type="AlphaFoldDB" id="A0A1Q9F4A2"/>
<dbReference type="GO" id="GO:0005509">
    <property type="term" value="F:calcium ion binding"/>
    <property type="evidence" value="ECO:0007669"/>
    <property type="project" value="InterPro"/>
</dbReference>
<evidence type="ECO:0000259" key="2">
    <source>
        <dbReference type="PROSITE" id="PS50222"/>
    </source>
</evidence>
<accession>A0A1Q9F4A2</accession>